<feature type="domain" description="CCHC-type" evidence="3">
    <location>
        <begin position="445"/>
        <end position="459"/>
    </location>
</feature>
<feature type="region of interest" description="Disordered" evidence="2">
    <location>
        <begin position="459"/>
        <end position="651"/>
    </location>
</feature>
<dbReference type="GO" id="GO:0008270">
    <property type="term" value="F:zinc ion binding"/>
    <property type="evidence" value="ECO:0007669"/>
    <property type="project" value="UniProtKB-KW"/>
</dbReference>
<keyword evidence="1" id="KW-0479">Metal-binding</keyword>
<evidence type="ECO:0000256" key="2">
    <source>
        <dbReference type="SAM" id="MobiDB-lite"/>
    </source>
</evidence>
<evidence type="ECO:0000313" key="4">
    <source>
        <dbReference type="EMBL" id="KAL3697980.1"/>
    </source>
</evidence>
<feature type="compositionally biased region" description="Polar residues" evidence="2">
    <location>
        <begin position="188"/>
        <end position="199"/>
    </location>
</feature>
<keyword evidence="1" id="KW-0862">Zinc</keyword>
<organism evidence="4 5">
    <name type="scientific">Riccia sorocarpa</name>
    <dbReference type="NCBI Taxonomy" id="122646"/>
    <lineage>
        <taxon>Eukaryota</taxon>
        <taxon>Viridiplantae</taxon>
        <taxon>Streptophyta</taxon>
        <taxon>Embryophyta</taxon>
        <taxon>Marchantiophyta</taxon>
        <taxon>Marchantiopsida</taxon>
        <taxon>Marchantiidae</taxon>
        <taxon>Marchantiales</taxon>
        <taxon>Ricciaceae</taxon>
        <taxon>Riccia</taxon>
    </lineage>
</organism>
<feature type="region of interest" description="Disordered" evidence="2">
    <location>
        <begin position="1"/>
        <end position="26"/>
    </location>
</feature>
<reference evidence="4 5" key="1">
    <citation type="submission" date="2024-09" db="EMBL/GenBank/DDBJ databases">
        <title>Chromosome-scale assembly of Riccia sorocarpa.</title>
        <authorList>
            <person name="Paukszto L."/>
        </authorList>
    </citation>
    <scope>NUCLEOTIDE SEQUENCE [LARGE SCALE GENOMIC DNA]</scope>
    <source>
        <strain evidence="4">LP-2024</strain>
        <tissue evidence="4">Aerial parts of the thallus</tissue>
    </source>
</reference>
<dbReference type="Pfam" id="PF14111">
    <property type="entry name" value="DUF4283"/>
    <property type="match status" value="1"/>
</dbReference>
<feature type="compositionally biased region" description="Low complexity" evidence="2">
    <location>
        <begin position="200"/>
        <end position="209"/>
    </location>
</feature>
<sequence length="651" mass="70935">MHTDRTENLFSDECPKGWQKPQIEGGPNFTFTAEKEGVKGNVGRPVLRDISNLLTDLDSTRDKRLSRSPVAKKGKKMGSELDMLAAQIAQNSEENRRLQLLLQEKTSMLQQAGLLPPVTKGQWTASGGVKVLNAALASDKGKAVATPLPGKIQSSSTAPNGSGAPSTTSTRPDFAGIPRTGANVPLGPSQTQRQPNQVERPSPGSGPRPQGDQRKRSALPGDTFGQGQLTHEREGAEHVPSATGKQSGPRGKVFVKAKISSIQLKNRLAYLQEHSFVLYTADITPSWDTVQDWSNMILHQQLNIKVTRVRTLNKNCFLISVDNEYDRDRILAATPLFLGGNHMVFALPWSSNFDPTDVTKSKVPVWVELPYVHPGMESFGEFLLSKIGDIIHSSIQREECRFFGIKACIMLDLREELPESIEVEDEDSEESYHQKIVYRSLPNACFHCHERGHLIRNCPARRPRPTLQTTGTDGGGGGGRLPANAPANNTPQSSNQTDADGFTSVSGSKKKTGEKPKGSNGNRFNVLTSMEEDEPEEISDHEKDPHQGNPDLGLGQRMPAPLAPSSSRADPASTPGALNQQQDEDDLMDITKEAKRKRDLAEAAKSKEGQQSQEKSHNGSMDAARTSGHSAQSRSQLQCSQGRGRGSAVSR</sequence>
<keyword evidence="5" id="KW-1185">Reference proteome</keyword>
<proteinExistence type="predicted"/>
<evidence type="ECO:0000256" key="1">
    <source>
        <dbReference type="PROSITE-ProRule" id="PRU00047"/>
    </source>
</evidence>
<protein>
    <recommendedName>
        <fullName evidence="3">CCHC-type domain-containing protein</fullName>
    </recommendedName>
</protein>
<comment type="caution">
    <text evidence="4">The sequence shown here is derived from an EMBL/GenBank/DDBJ whole genome shotgun (WGS) entry which is preliminary data.</text>
</comment>
<feature type="compositionally biased region" description="Polar residues" evidence="2">
    <location>
        <begin position="152"/>
        <end position="171"/>
    </location>
</feature>
<feature type="compositionally biased region" description="Basic and acidic residues" evidence="2">
    <location>
        <begin position="599"/>
        <end position="608"/>
    </location>
</feature>
<dbReference type="InterPro" id="IPR036875">
    <property type="entry name" value="Znf_CCHC_sf"/>
</dbReference>
<keyword evidence="1" id="KW-0863">Zinc-finger</keyword>
<dbReference type="PANTHER" id="PTHR31286">
    <property type="entry name" value="GLYCINE-RICH CELL WALL STRUCTURAL PROTEIN 1.8-LIKE"/>
    <property type="match status" value="1"/>
</dbReference>
<dbReference type="InterPro" id="IPR001878">
    <property type="entry name" value="Znf_CCHC"/>
</dbReference>
<feature type="compositionally biased region" description="Polar residues" evidence="2">
    <location>
        <begin position="519"/>
        <end position="528"/>
    </location>
</feature>
<dbReference type="SMART" id="SM00343">
    <property type="entry name" value="ZnF_C2HC"/>
    <property type="match status" value="1"/>
</dbReference>
<dbReference type="SUPFAM" id="SSF57756">
    <property type="entry name" value="Retrovirus zinc finger-like domains"/>
    <property type="match status" value="1"/>
</dbReference>
<dbReference type="PANTHER" id="PTHR31286:SF180">
    <property type="entry name" value="OS10G0362600 PROTEIN"/>
    <property type="match status" value="1"/>
</dbReference>
<dbReference type="EMBL" id="JBJQOH010000002">
    <property type="protein sequence ID" value="KAL3697980.1"/>
    <property type="molecule type" value="Genomic_DNA"/>
</dbReference>
<dbReference type="Proteomes" id="UP001633002">
    <property type="component" value="Unassembled WGS sequence"/>
</dbReference>
<name>A0ABD3I2Q1_9MARC</name>
<dbReference type="AlphaFoldDB" id="A0ABD3I2Q1"/>
<dbReference type="InterPro" id="IPR025558">
    <property type="entry name" value="DUF4283"/>
</dbReference>
<feature type="compositionally biased region" description="Polar residues" evidence="2">
    <location>
        <begin position="627"/>
        <end position="641"/>
    </location>
</feature>
<dbReference type="Gene3D" id="4.10.60.10">
    <property type="entry name" value="Zinc finger, CCHC-type"/>
    <property type="match status" value="1"/>
</dbReference>
<evidence type="ECO:0000313" key="5">
    <source>
        <dbReference type="Proteomes" id="UP001633002"/>
    </source>
</evidence>
<accession>A0ABD3I2Q1</accession>
<dbReference type="PROSITE" id="PS50158">
    <property type="entry name" value="ZF_CCHC"/>
    <property type="match status" value="1"/>
</dbReference>
<gene>
    <name evidence="4" type="ORF">R1sor_012056</name>
</gene>
<feature type="region of interest" description="Disordered" evidence="2">
    <location>
        <begin position="145"/>
        <end position="249"/>
    </location>
</feature>
<evidence type="ECO:0000259" key="3">
    <source>
        <dbReference type="PROSITE" id="PS50158"/>
    </source>
</evidence>
<dbReference type="InterPro" id="IPR040256">
    <property type="entry name" value="At4g02000-like"/>
</dbReference>
<feature type="compositionally biased region" description="Polar residues" evidence="2">
    <location>
        <begin position="486"/>
        <end position="507"/>
    </location>
</feature>